<gene>
    <name evidence="6" type="primary">benK</name>
    <name evidence="6" type="ORF">SNAT2548_LOCUS28350</name>
</gene>
<proteinExistence type="predicted"/>
<protein>
    <submittedName>
        <fullName evidence="6">BenK protein</fullName>
    </submittedName>
</protein>
<dbReference type="Proteomes" id="UP000604046">
    <property type="component" value="Unassembled WGS sequence"/>
</dbReference>
<accession>A0A812T1A5</accession>
<feature type="transmembrane region" description="Helical" evidence="5">
    <location>
        <begin position="43"/>
        <end position="62"/>
    </location>
</feature>
<evidence type="ECO:0000256" key="2">
    <source>
        <dbReference type="ARBA" id="ARBA00022692"/>
    </source>
</evidence>
<dbReference type="EMBL" id="CAJNDS010002513">
    <property type="protein sequence ID" value="CAE7506166.1"/>
    <property type="molecule type" value="Genomic_DNA"/>
</dbReference>
<organism evidence="6 7">
    <name type="scientific">Symbiodinium natans</name>
    <dbReference type="NCBI Taxonomy" id="878477"/>
    <lineage>
        <taxon>Eukaryota</taxon>
        <taxon>Sar</taxon>
        <taxon>Alveolata</taxon>
        <taxon>Dinophyceae</taxon>
        <taxon>Suessiales</taxon>
        <taxon>Symbiodiniaceae</taxon>
        <taxon>Symbiodinium</taxon>
    </lineage>
</organism>
<evidence type="ECO:0000313" key="6">
    <source>
        <dbReference type="EMBL" id="CAE7506166.1"/>
    </source>
</evidence>
<dbReference type="InterPro" id="IPR005828">
    <property type="entry name" value="MFS_sugar_transport-like"/>
</dbReference>
<dbReference type="Pfam" id="PF00083">
    <property type="entry name" value="Sugar_tr"/>
    <property type="match status" value="1"/>
</dbReference>
<dbReference type="GO" id="GO:0022857">
    <property type="term" value="F:transmembrane transporter activity"/>
    <property type="evidence" value="ECO:0007669"/>
    <property type="project" value="InterPro"/>
</dbReference>
<dbReference type="GO" id="GO:0016020">
    <property type="term" value="C:membrane"/>
    <property type="evidence" value="ECO:0007669"/>
    <property type="project" value="UniProtKB-SubCell"/>
</dbReference>
<keyword evidence="2 5" id="KW-0812">Transmembrane</keyword>
<dbReference type="OrthoDB" id="6612291at2759"/>
<evidence type="ECO:0000256" key="3">
    <source>
        <dbReference type="ARBA" id="ARBA00022989"/>
    </source>
</evidence>
<sequence>MLRRPCKLHLRARMLFGRPLHFLGHWPSAEDFLFYSISPGSTYSVIFIIIIFCIRTALGMALDTTFQAMGGEVFPTSGRTSAQGLLVLIGGLGGPLGLLTATRLGDFLGAEQATRLMACGQLLTALIVATGFPETHGRELEEINS</sequence>
<dbReference type="Gene3D" id="1.20.1250.20">
    <property type="entry name" value="MFS general substrate transporter like domains"/>
    <property type="match status" value="1"/>
</dbReference>
<keyword evidence="3 5" id="KW-1133">Transmembrane helix</keyword>
<dbReference type="InterPro" id="IPR036259">
    <property type="entry name" value="MFS_trans_sf"/>
</dbReference>
<dbReference type="SUPFAM" id="SSF103473">
    <property type="entry name" value="MFS general substrate transporter"/>
    <property type="match status" value="1"/>
</dbReference>
<comment type="caution">
    <text evidence="6">The sequence shown here is derived from an EMBL/GenBank/DDBJ whole genome shotgun (WGS) entry which is preliminary data.</text>
</comment>
<keyword evidence="7" id="KW-1185">Reference proteome</keyword>
<name>A0A812T1A5_9DINO</name>
<evidence type="ECO:0000256" key="4">
    <source>
        <dbReference type="ARBA" id="ARBA00023136"/>
    </source>
</evidence>
<comment type="subcellular location">
    <subcellularLocation>
        <location evidence="1">Membrane</location>
    </subcellularLocation>
</comment>
<dbReference type="AlphaFoldDB" id="A0A812T1A5"/>
<evidence type="ECO:0000256" key="1">
    <source>
        <dbReference type="ARBA" id="ARBA00004370"/>
    </source>
</evidence>
<keyword evidence="4 5" id="KW-0472">Membrane</keyword>
<reference evidence="6" key="1">
    <citation type="submission" date="2021-02" db="EMBL/GenBank/DDBJ databases">
        <authorList>
            <person name="Dougan E. K."/>
            <person name="Rhodes N."/>
            <person name="Thang M."/>
            <person name="Chan C."/>
        </authorList>
    </citation>
    <scope>NUCLEOTIDE SEQUENCE</scope>
</reference>
<evidence type="ECO:0000256" key="5">
    <source>
        <dbReference type="SAM" id="Phobius"/>
    </source>
</evidence>
<evidence type="ECO:0000313" key="7">
    <source>
        <dbReference type="Proteomes" id="UP000604046"/>
    </source>
</evidence>